<feature type="modified residue" description="Glycine radical" evidence="15 16">
    <location>
        <position position="764"/>
    </location>
</feature>
<dbReference type="PROSITE" id="PS00850">
    <property type="entry name" value="GLY_RADICAL_1"/>
    <property type="match status" value="1"/>
</dbReference>
<dbReference type="OrthoDB" id="9803969at2"/>
<comment type="catalytic activity">
    <reaction evidence="13">
        <text>formate + acetyl-CoA = pyruvate + CoA</text>
        <dbReference type="Rhea" id="RHEA:11844"/>
        <dbReference type="ChEBI" id="CHEBI:15361"/>
        <dbReference type="ChEBI" id="CHEBI:15740"/>
        <dbReference type="ChEBI" id="CHEBI:57287"/>
        <dbReference type="ChEBI" id="CHEBI:57288"/>
        <dbReference type="EC" id="2.3.1.54"/>
    </reaction>
</comment>
<comment type="caution">
    <text evidence="19">The sequence shown here is derived from an EMBL/GenBank/DDBJ whole genome shotgun (WGS) entry which is preliminary data.</text>
</comment>
<evidence type="ECO:0000256" key="8">
    <source>
        <dbReference type="ARBA" id="ARBA00022679"/>
    </source>
</evidence>
<keyword evidence="20" id="KW-1185">Reference proteome</keyword>
<evidence type="ECO:0000256" key="9">
    <source>
        <dbReference type="ARBA" id="ARBA00022818"/>
    </source>
</evidence>
<feature type="active site" description="S-acetylcysteine intermediate" evidence="14">
    <location>
        <position position="435"/>
    </location>
</feature>
<keyword evidence="8 19" id="KW-0808">Transferase</keyword>
<evidence type="ECO:0000256" key="7">
    <source>
        <dbReference type="ARBA" id="ARBA00022526"/>
    </source>
</evidence>
<dbReference type="EMBL" id="MWWS01000002">
    <property type="protein sequence ID" value="OZG50964.1"/>
    <property type="molecule type" value="Genomic_DNA"/>
</dbReference>
<keyword evidence="7" id="KW-0313">Glucose metabolism</keyword>
<feature type="domain" description="Glycine radical" evidence="17">
    <location>
        <begin position="666"/>
        <end position="789"/>
    </location>
</feature>
<keyword evidence="11" id="KW-0012">Acyltransferase</keyword>
<evidence type="ECO:0000256" key="2">
    <source>
        <dbReference type="ARBA" id="ARBA00004809"/>
    </source>
</evidence>
<dbReference type="PROSITE" id="PS51554">
    <property type="entry name" value="PFL"/>
    <property type="match status" value="1"/>
</dbReference>
<dbReference type="Proteomes" id="UP000216004">
    <property type="component" value="Unassembled WGS sequence"/>
</dbReference>
<keyword evidence="10" id="KW-0119">Carbohydrate metabolism</keyword>
<evidence type="ECO:0000256" key="13">
    <source>
        <dbReference type="ARBA" id="ARBA00049029"/>
    </source>
</evidence>
<reference evidence="19 20" key="1">
    <citation type="journal article" date="2017" name="BMC Genomics">
        <title>Comparative genomic and phylogenomic analyses of the Bifidobacteriaceae family.</title>
        <authorList>
            <person name="Lugli G.A."/>
            <person name="Milani C."/>
            <person name="Turroni F."/>
            <person name="Duranti S."/>
            <person name="Mancabelli L."/>
            <person name="Mangifesta M."/>
            <person name="Ferrario C."/>
            <person name="Modesto M."/>
            <person name="Mattarelli P."/>
            <person name="Jiri K."/>
            <person name="van Sinderen D."/>
            <person name="Ventura M."/>
        </authorList>
    </citation>
    <scope>NUCLEOTIDE SEQUENCE [LARGE SCALE GENOMIC DNA]</scope>
    <source>
        <strain evidence="19 20">DSM 22924</strain>
    </source>
</reference>
<dbReference type="InterPro" id="IPR004184">
    <property type="entry name" value="PFL_dom"/>
</dbReference>
<keyword evidence="9 15" id="KW-0556">Organic radical</keyword>
<protein>
    <recommendedName>
        <fullName evidence="5">Formate acetyltransferase</fullName>
        <ecNumber evidence="4">2.3.1.54</ecNumber>
    </recommendedName>
    <alternativeName>
        <fullName evidence="12">Pyruvate formate-lyase</fullName>
    </alternativeName>
</protein>
<dbReference type="AlphaFoldDB" id="A0A261EVR9"/>
<dbReference type="CDD" id="cd01678">
    <property type="entry name" value="PFL1"/>
    <property type="match status" value="1"/>
</dbReference>
<evidence type="ECO:0000256" key="16">
    <source>
        <dbReference type="PROSITE-ProRule" id="PRU00493"/>
    </source>
</evidence>
<dbReference type="SUPFAM" id="SSF51998">
    <property type="entry name" value="PFL-like glycyl radical enzymes"/>
    <property type="match status" value="1"/>
</dbReference>
<dbReference type="RefSeq" id="WP_094722202.1">
    <property type="nucleotide sequence ID" value="NZ_MWWS01000002.1"/>
</dbReference>
<evidence type="ECO:0000313" key="19">
    <source>
        <dbReference type="EMBL" id="OZG50964.1"/>
    </source>
</evidence>
<evidence type="ECO:0000256" key="1">
    <source>
        <dbReference type="ARBA" id="ARBA00004496"/>
    </source>
</evidence>
<evidence type="ECO:0000259" key="18">
    <source>
        <dbReference type="PROSITE" id="PS51554"/>
    </source>
</evidence>
<dbReference type="InterPro" id="IPR001150">
    <property type="entry name" value="Gly_radical"/>
</dbReference>
<evidence type="ECO:0000256" key="15">
    <source>
        <dbReference type="PIRSR" id="PIRSR000379-2"/>
    </source>
</evidence>
<accession>A0A261EVR9</accession>
<dbReference type="InterPro" id="IPR050244">
    <property type="entry name" value="Auton_GlycylRad_Cofactor"/>
</dbReference>
<keyword evidence="6" id="KW-0963">Cytoplasm</keyword>
<dbReference type="GO" id="GO:0006006">
    <property type="term" value="P:glucose metabolic process"/>
    <property type="evidence" value="ECO:0007669"/>
    <property type="project" value="UniProtKB-KW"/>
</dbReference>
<evidence type="ECO:0000313" key="20">
    <source>
        <dbReference type="Proteomes" id="UP000216004"/>
    </source>
</evidence>
<sequence length="792" mass="89023">MTAVETPTVVSPEELQAKAWQGFKGEDWKNNIDVRSFIQENYTPYTGDESFLKPATDKTKFLWKYLDDNFLAVERKQRVYDVDTHTPAGIDAFPAGYIDGKSAEDTQDNVVVGLQTDVPCKRAMMPNGGWRVVEQALLEAGKEPDPEVKKIFTRYRKTHNDGVFDVYTHRIKIARHNKILTGLPDAYGRGRIIGDYRRVALYGVNELIARKKADKDSIPYRNDFTEEEIEHWIRFREEHSEQIKALKQLLILGNEYGLDLSRPAQTAKEAVQWTYMAYLASVKSQDGAAMSIGRLSAFFDIYFERDMAAGLIDETDAQEIIDNIVMKLRIVRFLRTKDYDNIFSGDPYWATWSDAGFSDDGRPLVTKTSFRLLATLTLDHLGPGPEPNITIFWDPKLPVGYKRFCAKISIDTSAIQYESDKDIRAHWGDDAAIACCVSPMRVGKQMQFFGARVNSAKALLYAINGGRDEMTGMQVIDKGIIEPIQPEVDGTLDFEKVKNNYEKALEWLSETYIEALNIIHYMHDKYAYESIEMALHDKEVYRTLGCGMSGLSIAADSLSAIKYAKVYPIYNKDAKGTPEYVENADDDLVVNYKTIGEFPVYGNDDDRADDIAKWAVSTVMGQIKRLPVYRGAVPTQSILTITSNVEYGHNTGSFPSGHKKGTPYAPGANPENGMDAHGMLPSMFSVGKIDYDDALDGISLTNTITPAGLGRDEEERVKNLVGILDSGNGHGLYHANINVLRKEQLEDAVEHPDRYPHLTVRVSGYAVNFVKLTREQQLDVISRTFHQGAVSD</sequence>
<dbReference type="Gene3D" id="3.20.70.20">
    <property type="match status" value="1"/>
</dbReference>
<gene>
    <name evidence="19" type="ORF">BOCO_0150</name>
</gene>
<feature type="domain" description="PFL" evidence="18">
    <location>
        <begin position="14"/>
        <end position="659"/>
    </location>
</feature>
<dbReference type="GO" id="GO:0005829">
    <property type="term" value="C:cytosol"/>
    <property type="evidence" value="ECO:0007669"/>
    <property type="project" value="TreeGrafter"/>
</dbReference>
<feature type="active site" description="Cysteine radical intermediate" evidence="14">
    <location>
        <position position="436"/>
    </location>
</feature>
<dbReference type="PANTHER" id="PTHR30191">
    <property type="entry name" value="FORMATE ACETYLTRANSFERASE"/>
    <property type="match status" value="1"/>
</dbReference>
<evidence type="ECO:0000256" key="5">
    <source>
        <dbReference type="ARBA" id="ARBA00013897"/>
    </source>
</evidence>
<evidence type="ECO:0000256" key="12">
    <source>
        <dbReference type="ARBA" id="ARBA00031063"/>
    </source>
</evidence>
<dbReference type="PIRSF" id="PIRSF000379">
    <property type="entry name" value="For_Ac_trans_1"/>
    <property type="match status" value="1"/>
</dbReference>
<evidence type="ECO:0000256" key="14">
    <source>
        <dbReference type="PIRSR" id="PIRSR000379-1"/>
    </source>
</evidence>
<comment type="similarity">
    <text evidence="3">Belongs to the glycyl radical enzyme (GRE) family. PFL subfamily.</text>
</comment>
<evidence type="ECO:0000256" key="6">
    <source>
        <dbReference type="ARBA" id="ARBA00022490"/>
    </source>
</evidence>
<name>A0A261EVR9_9BIFI</name>
<evidence type="ECO:0000256" key="4">
    <source>
        <dbReference type="ARBA" id="ARBA00013214"/>
    </source>
</evidence>
<dbReference type="GO" id="GO:0008861">
    <property type="term" value="F:formate C-acetyltransferase activity"/>
    <property type="evidence" value="ECO:0007669"/>
    <property type="project" value="UniProtKB-EC"/>
</dbReference>
<evidence type="ECO:0000256" key="3">
    <source>
        <dbReference type="ARBA" id="ARBA00008375"/>
    </source>
</evidence>
<dbReference type="InterPro" id="IPR005949">
    <property type="entry name" value="Form_AcTrfase"/>
</dbReference>
<dbReference type="Pfam" id="PF02901">
    <property type="entry name" value="PFL-like"/>
    <property type="match status" value="1"/>
</dbReference>
<dbReference type="PANTHER" id="PTHR30191:SF0">
    <property type="entry name" value="FORMATE ACETYLTRANSFERASE 1"/>
    <property type="match status" value="1"/>
</dbReference>
<evidence type="ECO:0000259" key="17">
    <source>
        <dbReference type="PROSITE" id="PS51149"/>
    </source>
</evidence>
<proteinExistence type="inferred from homology"/>
<dbReference type="InterPro" id="IPR019777">
    <property type="entry name" value="Form_AcTrfase_GR_CS"/>
</dbReference>
<organism evidence="19 20">
    <name type="scientific">Bombiscardovia coagulans</name>
    <dbReference type="NCBI Taxonomy" id="686666"/>
    <lineage>
        <taxon>Bacteria</taxon>
        <taxon>Bacillati</taxon>
        <taxon>Actinomycetota</taxon>
        <taxon>Actinomycetes</taxon>
        <taxon>Bifidobacteriales</taxon>
        <taxon>Bifidobacteriaceae</taxon>
        <taxon>Bombiscardovia</taxon>
    </lineage>
</organism>
<evidence type="ECO:0000256" key="10">
    <source>
        <dbReference type="ARBA" id="ARBA00023277"/>
    </source>
</evidence>
<comment type="pathway">
    <text evidence="2">Fermentation; pyruvate fermentation; formate from pyruvate: step 1/1.</text>
</comment>
<comment type="subcellular location">
    <subcellularLocation>
        <location evidence="1">Cytoplasm</location>
    </subcellularLocation>
</comment>
<dbReference type="Pfam" id="PF01228">
    <property type="entry name" value="Gly_radical"/>
    <property type="match status" value="1"/>
</dbReference>
<dbReference type="PROSITE" id="PS51149">
    <property type="entry name" value="GLY_RADICAL_2"/>
    <property type="match status" value="1"/>
</dbReference>
<evidence type="ECO:0000256" key="11">
    <source>
        <dbReference type="ARBA" id="ARBA00023315"/>
    </source>
</evidence>
<dbReference type="EC" id="2.3.1.54" evidence="4"/>